<sequence length="215" mass="24480">MVASAESQKRVDSISEQRNDLSDKFRATLRESEGIRLYIQQLNAQIKSQADEMVTVRNETREIERTAIDILPLMQNMLASLEKFVELDMPFLRADRMARVKKLKDMMPRADVTVSEKYRRIVEAYQIEMEYGRTIEAYTAEVQGKTVDVLRVGRVALLYQTPDGKETAYWDAQKNAWALDDDYADGVKEGLKVARKQTSPDLLVVPVLSASKKGG</sequence>
<dbReference type="InterPro" id="IPR016866">
    <property type="entry name" value="UCP028069"/>
</dbReference>
<protein>
    <recommendedName>
        <fullName evidence="3">DUF3450 domain-containing protein</fullName>
    </recommendedName>
</protein>
<dbReference type="EMBL" id="QANS01000016">
    <property type="protein sequence ID" value="PTU27706.1"/>
    <property type="molecule type" value="Genomic_DNA"/>
</dbReference>
<name>A0A2T5MAY5_9GAMM</name>
<reference evidence="1 2" key="1">
    <citation type="submission" date="2018-04" db="EMBL/GenBank/DDBJ databases">
        <title>Novel species isolated from glacier.</title>
        <authorList>
            <person name="Liu Q."/>
            <person name="Xin Y.-H."/>
        </authorList>
    </citation>
    <scope>NUCLEOTIDE SEQUENCE [LARGE SCALE GENOMIC DNA]</scope>
    <source>
        <strain evidence="1 2">GT1R17</strain>
    </source>
</reference>
<gene>
    <name evidence="1" type="ORF">CJD38_18260</name>
</gene>
<dbReference type="Proteomes" id="UP000244248">
    <property type="component" value="Unassembled WGS sequence"/>
</dbReference>
<comment type="caution">
    <text evidence="1">The sequence shown here is derived from an EMBL/GenBank/DDBJ whole genome shotgun (WGS) entry which is preliminary data.</text>
</comment>
<evidence type="ECO:0000313" key="2">
    <source>
        <dbReference type="Proteomes" id="UP000244248"/>
    </source>
</evidence>
<evidence type="ECO:0008006" key="3">
    <source>
        <dbReference type="Google" id="ProtNLM"/>
    </source>
</evidence>
<dbReference type="PIRSF" id="PIRSF028069">
    <property type="entry name" value="UCP028069"/>
    <property type="match status" value="1"/>
</dbReference>
<keyword evidence="2" id="KW-1185">Reference proteome</keyword>
<accession>A0A2T5MAY5</accession>
<organism evidence="1 2">
    <name type="scientific">Stenotrophobium rhamnosiphilum</name>
    <dbReference type="NCBI Taxonomy" id="2029166"/>
    <lineage>
        <taxon>Bacteria</taxon>
        <taxon>Pseudomonadati</taxon>
        <taxon>Pseudomonadota</taxon>
        <taxon>Gammaproteobacteria</taxon>
        <taxon>Nevskiales</taxon>
        <taxon>Nevskiaceae</taxon>
        <taxon>Stenotrophobium</taxon>
    </lineage>
</organism>
<dbReference type="Pfam" id="PF11932">
    <property type="entry name" value="DUF3450"/>
    <property type="match status" value="1"/>
</dbReference>
<dbReference type="AlphaFoldDB" id="A0A2T5MAY5"/>
<evidence type="ECO:0000313" key="1">
    <source>
        <dbReference type="EMBL" id="PTU27706.1"/>
    </source>
</evidence>
<proteinExistence type="predicted"/>